<protein>
    <submittedName>
        <fullName evidence="1">Uncharacterized protein</fullName>
    </submittedName>
</protein>
<dbReference type="AlphaFoldDB" id="A0AAV1Z950"/>
<name>A0AAV1Z950_9ARAC</name>
<sequence length="72" mass="8426">MSVLILKSRICQDTRRTVCFSSKGGKRQLIIACEKRGDKKGSFFPVARNENRIEKKTEIKRTKFRHKESELI</sequence>
<reference evidence="1 2" key="1">
    <citation type="submission" date="2024-04" db="EMBL/GenBank/DDBJ databases">
        <authorList>
            <person name="Rising A."/>
            <person name="Reimegard J."/>
            <person name="Sonavane S."/>
            <person name="Akerstrom W."/>
            <person name="Nylinder S."/>
            <person name="Hedman E."/>
            <person name="Kallberg Y."/>
        </authorList>
    </citation>
    <scope>NUCLEOTIDE SEQUENCE [LARGE SCALE GENOMIC DNA]</scope>
</reference>
<dbReference type="Proteomes" id="UP001497382">
    <property type="component" value="Unassembled WGS sequence"/>
</dbReference>
<evidence type="ECO:0000313" key="1">
    <source>
        <dbReference type="EMBL" id="CAL1266842.1"/>
    </source>
</evidence>
<comment type="caution">
    <text evidence="1">The sequence shown here is derived from an EMBL/GenBank/DDBJ whole genome shotgun (WGS) entry which is preliminary data.</text>
</comment>
<keyword evidence="2" id="KW-1185">Reference proteome</keyword>
<gene>
    <name evidence="1" type="ORF">LARSCL_LOCUS3310</name>
</gene>
<accession>A0AAV1Z950</accession>
<organism evidence="1 2">
    <name type="scientific">Larinioides sclopetarius</name>
    <dbReference type="NCBI Taxonomy" id="280406"/>
    <lineage>
        <taxon>Eukaryota</taxon>
        <taxon>Metazoa</taxon>
        <taxon>Ecdysozoa</taxon>
        <taxon>Arthropoda</taxon>
        <taxon>Chelicerata</taxon>
        <taxon>Arachnida</taxon>
        <taxon>Araneae</taxon>
        <taxon>Araneomorphae</taxon>
        <taxon>Entelegynae</taxon>
        <taxon>Araneoidea</taxon>
        <taxon>Araneidae</taxon>
        <taxon>Larinioides</taxon>
    </lineage>
</organism>
<proteinExistence type="predicted"/>
<evidence type="ECO:0000313" key="2">
    <source>
        <dbReference type="Proteomes" id="UP001497382"/>
    </source>
</evidence>
<dbReference type="EMBL" id="CAXIEN010000025">
    <property type="protein sequence ID" value="CAL1266842.1"/>
    <property type="molecule type" value="Genomic_DNA"/>
</dbReference>